<dbReference type="OrthoDB" id="292964at2759"/>
<feature type="domain" description="USP" evidence="9">
    <location>
        <begin position="548"/>
        <end position="951"/>
    </location>
</feature>
<dbReference type="InterPro" id="IPR036873">
    <property type="entry name" value="Rhodanese-like_dom_sf"/>
</dbReference>
<dbReference type="PROSITE" id="PS50235">
    <property type="entry name" value="USP_3"/>
    <property type="match status" value="1"/>
</dbReference>
<keyword evidence="6 7" id="KW-0788">Thiol protease</keyword>
<evidence type="ECO:0000256" key="6">
    <source>
        <dbReference type="ARBA" id="ARBA00022807"/>
    </source>
</evidence>
<keyword evidence="5 7" id="KW-0378">Hydrolase</keyword>
<evidence type="ECO:0000256" key="5">
    <source>
        <dbReference type="ARBA" id="ARBA00022801"/>
    </source>
</evidence>
<dbReference type="Gene3D" id="3.40.250.10">
    <property type="entry name" value="Rhodanese-like domain"/>
    <property type="match status" value="1"/>
</dbReference>
<evidence type="ECO:0000259" key="9">
    <source>
        <dbReference type="PROSITE" id="PS50235"/>
    </source>
</evidence>
<dbReference type="AlphaFoldDB" id="A0A9P0QMX3"/>
<dbReference type="GO" id="GO:0004843">
    <property type="term" value="F:cysteine-type deubiquitinase activity"/>
    <property type="evidence" value="ECO:0007669"/>
    <property type="project" value="UniProtKB-UniRule"/>
</dbReference>
<comment type="similarity">
    <text evidence="2 7">Belongs to the peptidase C19 family.</text>
</comment>
<dbReference type="InterPro" id="IPR018200">
    <property type="entry name" value="USP_CS"/>
</dbReference>
<dbReference type="InterPro" id="IPR050185">
    <property type="entry name" value="Ub_carboxyl-term_hydrolase"/>
</dbReference>
<dbReference type="EC" id="3.4.19.12" evidence="7"/>
<dbReference type="SUPFAM" id="SSF52821">
    <property type="entry name" value="Rhodanese/Cell cycle control phosphatase"/>
    <property type="match status" value="1"/>
</dbReference>
<name>A0A9P0QMX3_9ASCO</name>
<dbReference type="PROSITE" id="PS00973">
    <property type="entry name" value="USP_2"/>
    <property type="match status" value="1"/>
</dbReference>
<evidence type="ECO:0000256" key="4">
    <source>
        <dbReference type="ARBA" id="ARBA00022786"/>
    </source>
</evidence>
<feature type="region of interest" description="Disordered" evidence="8">
    <location>
        <begin position="503"/>
        <end position="532"/>
    </location>
</feature>
<dbReference type="GO" id="GO:0016579">
    <property type="term" value="P:protein deubiquitination"/>
    <property type="evidence" value="ECO:0007669"/>
    <property type="project" value="InterPro"/>
</dbReference>
<feature type="region of interest" description="Disordered" evidence="8">
    <location>
        <begin position="371"/>
        <end position="409"/>
    </location>
</feature>
<accession>A0A9P0QMX3</accession>
<dbReference type="EMBL" id="CAKXYY010000003">
    <property type="protein sequence ID" value="CAH2351510.1"/>
    <property type="molecule type" value="Genomic_DNA"/>
</dbReference>
<evidence type="ECO:0000256" key="8">
    <source>
        <dbReference type="SAM" id="MobiDB-lite"/>
    </source>
</evidence>
<dbReference type="Gene3D" id="3.90.70.10">
    <property type="entry name" value="Cysteine proteinases"/>
    <property type="match status" value="1"/>
</dbReference>
<dbReference type="CDD" id="cd02674">
    <property type="entry name" value="Peptidase_C19R"/>
    <property type="match status" value="1"/>
</dbReference>
<evidence type="ECO:0000256" key="7">
    <source>
        <dbReference type="RuleBase" id="RU366025"/>
    </source>
</evidence>
<dbReference type="PANTHER" id="PTHR21646">
    <property type="entry name" value="UBIQUITIN CARBOXYL-TERMINAL HYDROLASE"/>
    <property type="match status" value="1"/>
</dbReference>
<proteinExistence type="inferred from homology"/>
<comment type="caution">
    <text evidence="10">The sequence shown here is derived from an EMBL/GenBank/DDBJ whole genome shotgun (WGS) entry which is preliminary data.</text>
</comment>
<gene>
    <name evidence="10" type="ORF">CLIB1423_03S07932</name>
</gene>
<organism evidence="10 11">
    <name type="scientific">[Candida] railenensis</name>
    <dbReference type="NCBI Taxonomy" id="45579"/>
    <lineage>
        <taxon>Eukaryota</taxon>
        <taxon>Fungi</taxon>
        <taxon>Dikarya</taxon>
        <taxon>Ascomycota</taxon>
        <taxon>Saccharomycotina</taxon>
        <taxon>Pichiomycetes</taxon>
        <taxon>Debaryomycetaceae</taxon>
        <taxon>Kurtzmaniella</taxon>
    </lineage>
</organism>
<reference evidence="10" key="1">
    <citation type="submission" date="2022-03" db="EMBL/GenBank/DDBJ databases">
        <authorList>
            <person name="Legras J.-L."/>
            <person name="Devillers H."/>
            <person name="Grondin C."/>
        </authorList>
    </citation>
    <scope>NUCLEOTIDE SEQUENCE</scope>
    <source>
        <strain evidence="10">CLIB 1423</strain>
    </source>
</reference>
<feature type="compositionally biased region" description="Low complexity" evidence="8">
    <location>
        <begin position="504"/>
        <end position="532"/>
    </location>
</feature>
<keyword evidence="4 7" id="KW-0833">Ubl conjugation pathway</keyword>
<evidence type="ECO:0000256" key="2">
    <source>
        <dbReference type="ARBA" id="ARBA00009085"/>
    </source>
</evidence>
<keyword evidence="3 7" id="KW-0645">Protease</keyword>
<evidence type="ECO:0000313" key="10">
    <source>
        <dbReference type="EMBL" id="CAH2351510.1"/>
    </source>
</evidence>
<sequence length="951" mass="107123">MAYQFSSPTDLQSISLKLANELQAGASGKATRIIGFQVTLLEIFDHEIKKNSKLGYCDYELAFICFDVTVALYHMNKSSTAARTEALIQSVKELIDKKAFDFDNIKNYLEEHAKDDATSTVSKISEDLLLQRFQNLTADKVTPKVDKVPTMAQSSTIQSILETFKYNECITSKQLHDILANKQFTGRVLLIDYRTRKEFDYNHINFVDLVQIDPSWVNGLEMGSGDKELTDQDLEQRLKMLMPEDQFKKFQKRSQYELVVIYNLKYGPTEWFTAQHKNKKFEILQSSLLNGVVSGIPSSSPFTKLIDFITFRNKYLSSRLKRHPVYLGGGISFWFEEFGAESITKTSIGINGGNGSQNGNSDVVALSRPEASMSRSGSYSSPSINSHSSRRSSYNGGTGQMNINSSDLTRSSSPYLKNFSDYISTATSTGTPLSMPLTSSVLDSESGTPYYGANSKYETPKYYGNAASQSSTVIINNDRRNNSSLSQSISSTPVLNSANLSQYTPSSVPSTSVNSPKFKDSSPVSSPKPIVSSQSTISPIRFLEQYATGLTNLGNSCYMNCVLQCLGATPQLTSFFFPTLLNAPKDPSSDSSAIQTSYRRHINVNNKLGSKGILTTNFVTLLTNMFSNNGKFFTPMNFKKVIGSLSPGGQFASFDQQDCLEFLNFILDGLHEDLNQMAIKDPKEKQAIMELTAEQEKTREFLPVRLASTIEWERYLKLNFSVIVDYFQGQYLSQLRCLECGLTSTTYNAFQILSLPIPEKLGSNTTITLDDCLKEFVNTELLDNNNKWHCPRCKKFTKSTKKISITRLPQVLIIHFKRFKISPRTGYMDKMNNMINYPVNDVLDLTSYWPEVGTTMLNQDPSHLMPKEKEQQILSTLPTRNQKPPFRYKLYGVVNHFGTLSTGHYTSYVYKESDAKNKRGWCYFDDAKITYNCKESQVLTPSAYCLFYERI</sequence>
<evidence type="ECO:0000313" key="11">
    <source>
        <dbReference type="Proteomes" id="UP000837801"/>
    </source>
</evidence>
<dbReference type="Pfam" id="PF00443">
    <property type="entry name" value="UCH"/>
    <property type="match status" value="1"/>
</dbReference>
<dbReference type="PANTHER" id="PTHR21646:SF95">
    <property type="entry name" value="UBIQUITIN CARBOXYL-TERMINAL HYDROLASE 4-RELATED"/>
    <property type="match status" value="1"/>
</dbReference>
<evidence type="ECO:0000256" key="1">
    <source>
        <dbReference type="ARBA" id="ARBA00000707"/>
    </source>
</evidence>
<feature type="compositionally biased region" description="Low complexity" evidence="8">
    <location>
        <begin position="372"/>
        <end position="393"/>
    </location>
</feature>
<keyword evidence="11" id="KW-1185">Reference proteome</keyword>
<dbReference type="Proteomes" id="UP000837801">
    <property type="component" value="Unassembled WGS sequence"/>
</dbReference>
<dbReference type="InterPro" id="IPR028889">
    <property type="entry name" value="USP"/>
</dbReference>
<evidence type="ECO:0000256" key="3">
    <source>
        <dbReference type="ARBA" id="ARBA00022670"/>
    </source>
</evidence>
<protein>
    <recommendedName>
        <fullName evidence="7">Ubiquitin carboxyl-terminal hydrolase</fullName>
        <ecNumber evidence="7">3.4.19.12</ecNumber>
    </recommendedName>
</protein>
<dbReference type="InterPro" id="IPR001394">
    <property type="entry name" value="Peptidase_C19_UCH"/>
</dbReference>
<comment type="catalytic activity">
    <reaction evidence="1 7">
        <text>Thiol-dependent hydrolysis of ester, thioester, amide, peptide and isopeptide bonds formed by the C-terminal Gly of ubiquitin (a 76-residue protein attached to proteins as an intracellular targeting signal).</text>
        <dbReference type="EC" id="3.4.19.12"/>
    </reaction>
</comment>
<dbReference type="SUPFAM" id="SSF54001">
    <property type="entry name" value="Cysteine proteinases"/>
    <property type="match status" value="1"/>
</dbReference>
<dbReference type="PROSITE" id="PS00972">
    <property type="entry name" value="USP_1"/>
    <property type="match status" value="1"/>
</dbReference>
<dbReference type="InterPro" id="IPR038765">
    <property type="entry name" value="Papain-like_cys_pep_sf"/>
</dbReference>
<feature type="compositionally biased region" description="Polar residues" evidence="8">
    <location>
        <begin position="400"/>
        <end position="409"/>
    </location>
</feature>
<dbReference type="GO" id="GO:0006508">
    <property type="term" value="P:proteolysis"/>
    <property type="evidence" value="ECO:0007669"/>
    <property type="project" value="UniProtKB-KW"/>
</dbReference>